<gene>
    <name evidence="2" type="ORF">Fcan01_21313</name>
</gene>
<organism evidence="2 3">
    <name type="scientific">Folsomia candida</name>
    <name type="common">Springtail</name>
    <dbReference type="NCBI Taxonomy" id="158441"/>
    <lineage>
        <taxon>Eukaryota</taxon>
        <taxon>Metazoa</taxon>
        <taxon>Ecdysozoa</taxon>
        <taxon>Arthropoda</taxon>
        <taxon>Hexapoda</taxon>
        <taxon>Collembola</taxon>
        <taxon>Entomobryomorpha</taxon>
        <taxon>Isotomoidea</taxon>
        <taxon>Isotomidae</taxon>
        <taxon>Proisotominae</taxon>
        <taxon>Folsomia</taxon>
    </lineage>
</organism>
<evidence type="ECO:0000256" key="1">
    <source>
        <dbReference type="SAM" id="MobiDB-lite"/>
    </source>
</evidence>
<feature type="compositionally biased region" description="Acidic residues" evidence="1">
    <location>
        <begin position="390"/>
        <end position="405"/>
    </location>
</feature>
<reference evidence="2 3" key="1">
    <citation type="submission" date="2015-12" db="EMBL/GenBank/DDBJ databases">
        <title>The genome of Folsomia candida.</title>
        <authorList>
            <person name="Faddeeva A."/>
            <person name="Derks M.F."/>
            <person name="Anvar Y."/>
            <person name="Smit S."/>
            <person name="Van Straalen N."/>
            <person name="Roelofs D."/>
        </authorList>
    </citation>
    <scope>NUCLEOTIDE SEQUENCE [LARGE SCALE GENOMIC DNA]</scope>
    <source>
        <strain evidence="2 3">VU population</strain>
        <tissue evidence="2">Whole body</tissue>
    </source>
</reference>
<feature type="region of interest" description="Disordered" evidence="1">
    <location>
        <begin position="962"/>
        <end position="981"/>
    </location>
</feature>
<sequence>MSYFSAYVKCLCVWAGKRIETSLVMKRAPGVLTFLELGWNATIPDREPLQVSFHFREKAKASVYQALLRTDWHSDKLLLDVEYSDRSRRTRLDLAFSAGITTKALDNLKCGFHVLSEEMETKVQLSFEVVVIMRMMLRFKSDYQNEHYAVEVGHNRVDRTGKKHKVLASLSIRDAVYVAMGYLNLEHGLHATFKTVLGPKFNDIYAQISATSQGGGVGGMQLVGLEYRWGSSSSSDGGQTPKILLIQFSADSSRKNVRRLVGNLTFPNYEVGTTTELFMDPERRSAKVVGLLGWRIDDGEVGHLHLNGRLGPRQEENDESFDASLQLATPFPSLKNVSLHMELDFLEDGAVCQIKFDSSWRDEQERLGGSLRSRLQEIQREEQGGGKMSDDDDDDDDGENENMDDENEIYNNHEYHHQHRNNNNGPNPFKFSCEGNFFFNSSTISTPQLVKLKFNHVFLSYFNTKTDLDIQGILGRKEDRDVLALIGIYVESFQYAISITGTPRFEQDGALGFDLSTSNPKYDKIFGSLSYVFGDTTRVACQVGWPPQVVVGLEAGWEWVDWGDFKIYHTLNTPWIPVKHVDVLLKVDDTQSIELKLEANEDSIKAKCEWIALSWINFDIRLDGTSPFEVANKYGFILKNSWEDELIYDSQAVAWINEQQVGVKLDGGQSEVEEEDGVAIVLNSQLEVDMLEFYPQIRGLFTLAQRESRFNLASSLTLREGPINCEASLDLLVSRPNPPRPRHAENFFLFLPILPTFCLIRLLYHPSEQSIILHKLSSKPIKRFGRLAPSLLTAGAAARSLAHLLSFDSIKCCTVVGFGGRFWNAGMTTRFHFHFCLQDMFRFNENITITTPFSGLLQLEIGLNPAILVDKGVYNFALDAKWRSYSDWHTAGLWIRWGGQDALSEVLTQEARDIAFLTGTEDQDYEAAVEKVTVPMSQLVHFYSPLAWAKLVKLEYEGAEGDEKLNGGDDDENDDANQFAPGEESLSLRKFEIAYSADVADIKAEINNAATRKRILGVVDVRVTSDEYHPSFKVDGLLDLSEAERTFSLSLGSYSPTVAELWQEFAADIATSYADLGEKSFASSLPQYSLSSSWSSDLPHFLQGKVEARTPLERWEEQTGSVMYAHNKEESSYSVDVELSSITFDKFATNVMVGPKTFSMTLSTPIESLTELELRGDVSAREGEPGVNTLIVAKCGEKEIEFDVDSELSEEGWPTQLTGTVSTTFGPETYRHGTFTGDVAKWDGGVNASGLLRWENVDDEMRSSLYFHFPQNRFKNMKLTVDSPFPRQGQGQWELVSNRLSLQASSGLQFNLRTPLAYLPTLTGQALLDYDGVSPLELKKLALQAEAPGGGSGGGVIGVNSTWTLSSWNGCNFGLDFKYAIPTLANYTSFPPENGMKLKFRNIIPTMDHFTRVDTRFLVENSIPLLRLGAGISSEYVDGESLMLKATSKYGKTFANLDLTSNFDPDFEQINVTMSSNATGFHSHGNLQMRGRREGSASLGWGDGGRTVSSSLLHSTFNCSWPSDSGGESRPATTVHLRLFDYSVAANNTITTPLISIDGSFNRISAQHSARVQVGQDEGEEGRKPTRLDVNLMLESLQHFSSDVNVSSNFYLFNDTGLKVYSRQNGSVFDGYLVGHWDEDRAFLKYFWDQERTDDVFKFNISLDTELPLSTESVPKPQSASIKYCYHTQSSTRRTASSFNGVYNGVQLVDSTYSSNTTNVTGLEKNELFFSLNNHFWPFGLISLNQLETNNADTKRVRRLEVYDLHQPHLHKLEGELQIKTNLTGSEMTLTGRHPNRTLELIGDYSTTSLAGFRQTTRLSWGPGTSWIGYDLELFNKTNRAEVREQGVGLRLTYPLRVITFQSRQKPGGFGQLGDSGMRGPTTRWLGLELQHPALPKGLRVDGQLATEETGWEWVLGKVVLDHTGELKNGVSLEVVARPQQLLFWPSDDEGGRFSLPRWNMSTEVNLRHPATRLELRSGFWTLHSLHELSIITLIDFKNCKKSVPEESKIVFELFKQLRKAHIMVCSIHYVFPSSNMDDAFNFYSPTLKLTCHLTLI</sequence>
<dbReference type="STRING" id="158441.A0A226DFX0"/>
<feature type="region of interest" description="Disordered" evidence="1">
    <location>
        <begin position="380"/>
        <end position="405"/>
    </location>
</feature>
<protein>
    <recommendedName>
        <fullName evidence="4">Apolipophorin</fullName>
    </recommendedName>
</protein>
<evidence type="ECO:0008006" key="4">
    <source>
        <dbReference type="Google" id="ProtNLM"/>
    </source>
</evidence>
<dbReference type="OrthoDB" id="6484170at2759"/>
<evidence type="ECO:0000313" key="3">
    <source>
        <dbReference type="Proteomes" id="UP000198287"/>
    </source>
</evidence>
<name>A0A226DFX0_FOLCA</name>
<proteinExistence type="predicted"/>
<comment type="caution">
    <text evidence="2">The sequence shown here is derived from an EMBL/GenBank/DDBJ whole genome shotgun (WGS) entry which is preliminary data.</text>
</comment>
<accession>A0A226DFX0</accession>
<dbReference type="EMBL" id="LNIX01000020">
    <property type="protein sequence ID" value="OXA44030.1"/>
    <property type="molecule type" value="Genomic_DNA"/>
</dbReference>
<evidence type="ECO:0000313" key="2">
    <source>
        <dbReference type="EMBL" id="OXA44030.1"/>
    </source>
</evidence>
<keyword evidence="3" id="KW-1185">Reference proteome</keyword>
<dbReference type="Proteomes" id="UP000198287">
    <property type="component" value="Unassembled WGS sequence"/>
</dbReference>